<dbReference type="InterPro" id="IPR013783">
    <property type="entry name" value="Ig-like_fold"/>
</dbReference>
<protein>
    <submittedName>
        <fullName evidence="3">PKD domain-containing protein</fullName>
    </submittedName>
</protein>
<dbReference type="Gene3D" id="2.60.40.10">
    <property type="entry name" value="Immunoglobulins"/>
    <property type="match status" value="1"/>
</dbReference>
<dbReference type="SMART" id="SM00089">
    <property type="entry name" value="PKD"/>
    <property type="match status" value="1"/>
</dbReference>
<proteinExistence type="predicted"/>
<dbReference type="InterPro" id="IPR025667">
    <property type="entry name" value="SprB_repeat"/>
</dbReference>
<accession>A0ABT2G149</accession>
<gene>
    <name evidence="3" type="ORF">NY014_01050</name>
</gene>
<feature type="domain" description="Ig-like" evidence="2">
    <location>
        <begin position="1754"/>
        <end position="1852"/>
    </location>
</feature>
<dbReference type="RefSeq" id="WP_259412671.1">
    <property type="nucleotide sequence ID" value="NZ_JANWGH010000001.1"/>
</dbReference>
<dbReference type="InterPro" id="IPR035986">
    <property type="entry name" value="PKD_dom_sf"/>
</dbReference>
<dbReference type="InterPro" id="IPR007110">
    <property type="entry name" value="Ig-like_dom"/>
</dbReference>
<dbReference type="PROSITE" id="PS50093">
    <property type="entry name" value="PKD"/>
    <property type="match status" value="1"/>
</dbReference>
<sequence length="2388" mass="257221">MNFKKLLGYFILCLAFSMALLQAYGIVFKTRDFQFFETEADLSARLDTLTQRVARIQNTNQNGVEIQPIRQGFPYCEPFTGNILERVNTKVGGSAVLTAAPGQNNGVLQLTNISTNGQLGYSFIDLPFSSTYGIKVSFEYFIYNPSNPLEPGDGISFFLYDGAIPESDFRIGGIGGSLGYAPHGNHNPTVGDFAFTGDPGDGSNLLSEGENYFGGLKGGYLGIGFDVWGNFGNEFQRKYGGFLRPSDYWARYTAADIAPLTAVPRYPHSVVVRGPQIRQTDEYRRNGMPKKYSLSGKITPPYNSYQFIAGKVTYKDAILPDAAATEGVGNLPNTSQYFVSPTFKLSSPGRVEDCSQDGYRKVFIDFRPVDPSNTSAGYLIDVDLLIGGVSTPIEILDNFFFNPSQAVPENFKLGFAGATGSKQAYQEIRNVTVQVSNENQLNKPVTSPLNASACIGEEEFFELDVDLQNINSQIQCIQLYQTEAEALAVQDQLDQITNVQNCESGICQIEVCKQERLVESTNLGDFEAFLFQENVNGNEVEIPRIKFKSSTGASGTTTIWYTVTDNFGQISDPKPINITINPYPYIDGSATIIGPTCDGQFDGSISNAILKDLIPGYSYEWREIDSNGNILSVIPATNYTESGPTSDGNYLQTVVGVTGLNLGDYELVVRNPSTNSPCDYVFGPFSLTDERGSPVQVTLDDQEICEGTPVIFEPQLEDPSDANNPSYLWYKDNGKTQPITNGLTEGNVTYSITAPGVLTITGLSQNTTPYEYFVEVAADASQNLCETPAGQLRRVQVLVLPPLTIDANVTDDLCREATGQIVVNASGGFGTYQYSLNGGAFQSSNIFSGLIPGVYTIDVQAGSNCIGTITREVIGAPELFLVEEEVIQPACGEENGLIEVSFSGGTPGYTLELFKNGVLISSSSSPSTSTIFGDLAPGNFLVRITDSNGCTRFFERELINDVGIPITIEQMSDELCEGDIATVLPFVNTTGNVTLTWYKDQNATEIITSSDSPDENGLTYTIDPFSLELTIEGLKKGNYSYYLLAEGPGYCPNPPFEATISVLEPISATLSIENEGCFGAADGIIEVNAAGSDGNFEYSIDGGVSWQTSNIFSGLPAATYQLAIRSTGDNDCELSIEGIVDGATGPISINTPTIQRSFCDQANGLISDLVISGGWAPYQVEWRKGSETGSVIPGSETGAIDLAPDTYFVIITDSEGCTEIFDFTIEEMPDPDYVLAPVDICIGEDVLLSPVNTIPGSAPTDLLWFKDAGLTQEITAGTDSDNPSIEYAIDGNGNLSIINLPGAEEPYMFYLEVACTGQIVPVEVLVRIVPEPVFETDSEVCFGAADGKIRVVDGGLAAFTYSIDGGVELTQSELEALTFAPKTYTIEVRNGPKCPQVFNVTVEGPGAPISINTPDIIRSTCGLANGRIENLQISGGWGNYSVEWRQGSASGPIVSTDPIQAIDLAPDTYFLIISDGEGCVFEESFVLVEQPRPDFVVAPVEICAGEEVVFTPVNIISGSSNSDLVWFKDAAKTQEIANGPDPTDPAISYSIDSEGVLTITGLEGNRNPYTYYLHVVCNDDLVSAEVLVRTVPAPIFETDPEQCFGAADGKIRITAGSDPLYEYILGGATMDQAELEASDYAPGTYTISVTNEGFCIQDFTVVVDGPDAALDVDALSQIDPACGADVGVISTSVTGGWSPYEVTLVKDGSDYKTATFNGPGIEFDGLAPGDYYLTVRDSEGCLVTSNTVTLVYGPTQIFVDDVEICEGEDAVFVPSINPTAPNPSYSWFKDAAATIPIVSNPNPDSNGHIFQVESDGKLIVSGLTDTDSPQTYYVSVSGAGVCAGFVASAQVTVNRIPTLSFSVANEICFGDKGVITLQGSEGDGTFEYSLNGTDWQSSNVFDVSPGTYTGYVRSGAGCVVSVPNISVFGPVSELTYTDPVLVEPTCNESDGSITFTIDGGYQNYTLQVTKDGSLFGTFPISSGQVDLQNLSSGTYSFVILDENPDGVNCQLSLQSQIELLDLPTPLSATDVAICEGEMASLQASTTQSGINPIFTWYQNADGSGQISSGTTGSLTYQVNPSTGELSIDGLSGRAEPYTYYVGITGEGVCSPELLPVEVKVYAIPNLRVSNPSIVCDPNGTVDLTQFIEGFNPNLYDYNIVDPNGGAMRLEDINAVNLTGSYWVSSSIQGSACWSPEQRIQVIISDTELIPEFNYEFDLGGGTILTNAEVQIQEPVQFQDVSQGKIIIWNWDFGDGTTSSSQNPIHEYQKKGTYTVTLTTIDEFGCEAEFQRIIQVFDDYVIMVPNAFTPDGTKNQFFKPQFRGVASMEFYIFNTWGELIFQANTLETQGWDGTLNGKKLPNGNYVYRAIFTTRSGEKVERSGVFVLIR</sequence>
<dbReference type="InterPro" id="IPR013320">
    <property type="entry name" value="ConA-like_dom_sf"/>
</dbReference>
<dbReference type="Proteomes" id="UP001206788">
    <property type="component" value="Unassembled WGS sequence"/>
</dbReference>
<evidence type="ECO:0000259" key="2">
    <source>
        <dbReference type="PROSITE" id="PS50835"/>
    </source>
</evidence>
<feature type="domain" description="PKD" evidence="1">
    <location>
        <begin position="2218"/>
        <end position="2284"/>
    </location>
</feature>
<dbReference type="InterPro" id="IPR000601">
    <property type="entry name" value="PKD_dom"/>
</dbReference>
<dbReference type="CDD" id="cd00146">
    <property type="entry name" value="PKD"/>
    <property type="match status" value="1"/>
</dbReference>
<keyword evidence="4" id="KW-1185">Reference proteome</keyword>
<comment type="caution">
    <text evidence="3">The sequence shown here is derived from an EMBL/GenBank/DDBJ whole genome shotgun (WGS) entry which is preliminary data.</text>
</comment>
<name>A0ABT2G149_9BACT</name>
<dbReference type="Pfam" id="PF13573">
    <property type="entry name" value="SprB"/>
    <property type="match status" value="2"/>
</dbReference>
<dbReference type="Pfam" id="PF13585">
    <property type="entry name" value="CHU_C"/>
    <property type="match status" value="1"/>
</dbReference>
<dbReference type="EMBL" id="JANWGH010000001">
    <property type="protein sequence ID" value="MCS5488994.1"/>
    <property type="molecule type" value="Genomic_DNA"/>
</dbReference>
<evidence type="ECO:0000313" key="3">
    <source>
        <dbReference type="EMBL" id="MCS5488994.1"/>
    </source>
</evidence>
<dbReference type="Pfam" id="PF18911">
    <property type="entry name" value="PKD_4"/>
    <property type="match status" value="1"/>
</dbReference>
<dbReference type="NCBIfam" id="TIGR04131">
    <property type="entry name" value="Bac_Flav_CTERM"/>
    <property type="match status" value="1"/>
</dbReference>
<reference evidence="3 4" key="1">
    <citation type="submission" date="2022-08" db="EMBL/GenBank/DDBJ databases">
        <title>Algoriphagus sp. CAU 1643 isolated from mud.</title>
        <authorList>
            <person name="Kim W."/>
        </authorList>
    </citation>
    <scope>NUCLEOTIDE SEQUENCE [LARGE SCALE GENOMIC DNA]</scope>
    <source>
        <strain evidence="3 4">CAU 1643</strain>
    </source>
</reference>
<dbReference type="Gene3D" id="2.60.120.200">
    <property type="match status" value="1"/>
</dbReference>
<dbReference type="InterPro" id="IPR022409">
    <property type="entry name" value="PKD/Chitinase_dom"/>
</dbReference>
<dbReference type="SUPFAM" id="SSF49299">
    <property type="entry name" value="PKD domain"/>
    <property type="match status" value="1"/>
</dbReference>
<organism evidence="3 4">
    <name type="scientific">Algoriphagus limi</name>
    <dbReference type="NCBI Taxonomy" id="2975273"/>
    <lineage>
        <taxon>Bacteria</taxon>
        <taxon>Pseudomonadati</taxon>
        <taxon>Bacteroidota</taxon>
        <taxon>Cytophagia</taxon>
        <taxon>Cytophagales</taxon>
        <taxon>Cyclobacteriaceae</taxon>
        <taxon>Algoriphagus</taxon>
    </lineage>
</organism>
<evidence type="ECO:0000313" key="4">
    <source>
        <dbReference type="Proteomes" id="UP001206788"/>
    </source>
</evidence>
<dbReference type="InterPro" id="IPR026341">
    <property type="entry name" value="T9SS_type_B"/>
</dbReference>
<dbReference type="SUPFAM" id="SSF49899">
    <property type="entry name" value="Concanavalin A-like lectins/glucanases"/>
    <property type="match status" value="1"/>
</dbReference>
<evidence type="ECO:0000259" key="1">
    <source>
        <dbReference type="PROSITE" id="PS50093"/>
    </source>
</evidence>
<dbReference type="PROSITE" id="PS50835">
    <property type="entry name" value="IG_LIKE"/>
    <property type="match status" value="1"/>
</dbReference>